<dbReference type="STRING" id="1123010.SAMN02745724_01233"/>
<feature type="binding site" evidence="2">
    <location>
        <position position="266"/>
    </location>
    <ligand>
        <name>substrate</name>
    </ligand>
</feature>
<dbReference type="Gene3D" id="3.40.50.2000">
    <property type="entry name" value="Glycogen Phosphorylase B"/>
    <property type="match status" value="1"/>
</dbReference>
<organism evidence="3 4">
    <name type="scientific">Pseudoalteromonas denitrificans DSM 6059</name>
    <dbReference type="NCBI Taxonomy" id="1123010"/>
    <lineage>
        <taxon>Bacteria</taxon>
        <taxon>Pseudomonadati</taxon>
        <taxon>Pseudomonadota</taxon>
        <taxon>Gammaproteobacteria</taxon>
        <taxon>Alteromonadales</taxon>
        <taxon>Pseudoalteromonadaceae</taxon>
        <taxon>Pseudoalteromonas</taxon>
    </lineage>
</organism>
<dbReference type="RefSeq" id="WP_177207963.1">
    <property type="nucleotide sequence ID" value="NZ_FOLO01000006.1"/>
</dbReference>
<evidence type="ECO:0000313" key="3">
    <source>
        <dbReference type="EMBL" id="SFC24109.1"/>
    </source>
</evidence>
<sequence length="360" mass="40184">MNYVFRCDANTQVGLGHFTRCLTLANALKKIAALDETNINCIFIMAEPSVDINLNIKKSQHQLLTIKTPSDGEFNNNIDANNCIEELKNENITPNWIIIDQYQLTPTWWQNFNKSSTKLMLLNDPGLAIEGIDCIWDPAATNADVYSALSNRPILLLGPEYILLRPEFLSQTRSYQTPEVNEKINILISIGATDPLNTGGKLIYWLLELMPNLNITLMGTSSNPHIKRLKSTFKNSINFEINSQCIAKIMTKQHLIITAAGNMLWEAFSLGVPCAIVKTCENQQRNINLVTNVMEGIYLGEELTLNKQAVVHTLLTLIKHKDKLSLLSDLAHKLCDGAGSLRVAKSLLASQKPSKEGKHD</sequence>
<dbReference type="Gene3D" id="3.40.50.11190">
    <property type="match status" value="1"/>
</dbReference>
<feature type="binding site" evidence="2">
    <location>
        <position position="165"/>
    </location>
    <ligand>
        <name>substrate</name>
    </ligand>
</feature>
<dbReference type="EMBL" id="FOLO01000006">
    <property type="protein sequence ID" value="SFC24109.1"/>
    <property type="molecule type" value="Genomic_DNA"/>
</dbReference>
<dbReference type="Proteomes" id="UP000198862">
    <property type="component" value="Unassembled WGS sequence"/>
</dbReference>
<evidence type="ECO:0000256" key="1">
    <source>
        <dbReference type="PIRSR" id="PIRSR620023-1"/>
    </source>
</evidence>
<dbReference type="AlphaFoldDB" id="A0A1I1HJ03"/>
<feature type="active site" description="Proton acceptor" evidence="1">
    <location>
        <position position="17"/>
    </location>
</feature>
<name>A0A1I1HJ03_9GAMM</name>
<accession>A0A1I1HJ03</accession>
<dbReference type="NCBIfam" id="TIGR03590">
    <property type="entry name" value="PseG"/>
    <property type="match status" value="1"/>
</dbReference>
<protein>
    <submittedName>
        <fullName evidence="3">UDP-2,4-diacetamido-2,4,6-trideoxy-beta-L-altropyranose hydrolase</fullName>
    </submittedName>
</protein>
<reference evidence="3 4" key="1">
    <citation type="submission" date="2016-10" db="EMBL/GenBank/DDBJ databases">
        <authorList>
            <person name="de Groot N.N."/>
        </authorList>
    </citation>
    <scope>NUCLEOTIDE SEQUENCE [LARGE SCALE GENOMIC DNA]</scope>
    <source>
        <strain evidence="3 4">DSM 6059</strain>
    </source>
</reference>
<proteinExistence type="predicted"/>
<dbReference type="GO" id="GO:0016787">
    <property type="term" value="F:hydrolase activity"/>
    <property type="evidence" value="ECO:0007669"/>
    <property type="project" value="UniProtKB-KW"/>
</dbReference>
<evidence type="ECO:0000256" key="2">
    <source>
        <dbReference type="PIRSR" id="PIRSR620023-2"/>
    </source>
</evidence>
<keyword evidence="3" id="KW-0378">Hydrolase</keyword>
<evidence type="ECO:0000313" key="4">
    <source>
        <dbReference type="Proteomes" id="UP000198862"/>
    </source>
</evidence>
<dbReference type="InterPro" id="IPR020023">
    <property type="entry name" value="PseG"/>
</dbReference>
<keyword evidence="4" id="KW-1185">Reference proteome</keyword>
<gene>
    <name evidence="3" type="ORF">SAMN02745724_01233</name>
</gene>
<dbReference type="SUPFAM" id="SSF53756">
    <property type="entry name" value="UDP-Glycosyltransferase/glycogen phosphorylase"/>
    <property type="match status" value="1"/>
</dbReference>